<accession>A0A2P5GHY9</accession>
<gene>
    <name evidence="1" type="ORF">CHU32_25100</name>
    <name evidence="2" type="ORF">CHU33_02105</name>
</gene>
<dbReference type="RefSeq" id="WP_103674423.1">
    <property type="nucleotide sequence ID" value="NZ_PQGD01000030.1"/>
</dbReference>
<dbReference type="AlphaFoldDB" id="A0A2P5GHY9"/>
<name>A0A2P5GHY9_9ENTR</name>
<keyword evidence="3" id="KW-1185">Reference proteome</keyword>
<dbReference type="Gene3D" id="3.90.1720.10">
    <property type="entry name" value="endopeptidase domain like (from Nostoc punctiforme)"/>
    <property type="match status" value="1"/>
</dbReference>
<evidence type="ECO:0000313" key="4">
    <source>
        <dbReference type="Proteomes" id="UP000247005"/>
    </source>
</evidence>
<reference evidence="3 4" key="1">
    <citation type="submission" date="2018-01" db="EMBL/GenBank/DDBJ databases">
        <title>Superficieibacter electus gen. nov., sp. nov., an extended-spectrum beta-lactamase possessing member of the Enterobacteriaceae family, isolated from intensive care unit surfaces.</title>
        <authorList>
            <person name="Potter R.F."/>
            <person name="D'Souza A.W."/>
        </authorList>
    </citation>
    <scope>NUCLEOTIDE SEQUENCE [LARGE SCALE GENOMIC DNA]</scope>
    <source>
        <strain evidence="1 4">BP-1</strain>
        <strain evidence="2 3">BP-2</strain>
    </source>
</reference>
<dbReference type="OrthoDB" id="5522511at2"/>
<proteinExistence type="predicted"/>
<evidence type="ECO:0000313" key="3">
    <source>
        <dbReference type="Proteomes" id="UP000237073"/>
    </source>
</evidence>
<sequence>MVWNKYAAADYAKAHANAHSTGRCAEYTRKAINAGGVDIGRTLHAKDYGPLLQAAGFNGIEADDLPVIGDVVILQPYAGGNHSGHMAIFDGQYWYSDFKQRDMWGGPGYRAARPAYKIYRKEVVFQRALAFECTLM</sequence>
<protein>
    <recommendedName>
        <fullName evidence="5">NlpC/P60 domain-containing protein</fullName>
    </recommendedName>
</protein>
<organism evidence="1 4">
    <name type="scientific">Superficieibacter electus</name>
    <dbReference type="NCBI Taxonomy" id="2022662"/>
    <lineage>
        <taxon>Bacteria</taxon>
        <taxon>Pseudomonadati</taxon>
        <taxon>Pseudomonadota</taxon>
        <taxon>Gammaproteobacteria</taxon>
        <taxon>Enterobacterales</taxon>
        <taxon>Enterobacteriaceae</taxon>
        <taxon>Superficieibacter</taxon>
    </lineage>
</organism>
<dbReference type="EMBL" id="PQGE01000001">
    <property type="protein sequence ID" value="POP47955.1"/>
    <property type="molecule type" value="Genomic_DNA"/>
</dbReference>
<evidence type="ECO:0000313" key="1">
    <source>
        <dbReference type="EMBL" id="POP42425.1"/>
    </source>
</evidence>
<evidence type="ECO:0008006" key="5">
    <source>
        <dbReference type="Google" id="ProtNLM"/>
    </source>
</evidence>
<evidence type="ECO:0000313" key="2">
    <source>
        <dbReference type="EMBL" id="POP47955.1"/>
    </source>
</evidence>
<dbReference type="Proteomes" id="UP000247005">
    <property type="component" value="Unassembled WGS sequence"/>
</dbReference>
<dbReference type="EMBL" id="PQGD01000030">
    <property type="protein sequence ID" value="POP42425.1"/>
    <property type="molecule type" value="Genomic_DNA"/>
</dbReference>
<comment type="caution">
    <text evidence="1">The sequence shown here is derived from an EMBL/GenBank/DDBJ whole genome shotgun (WGS) entry which is preliminary data.</text>
</comment>
<dbReference type="Proteomes" id="UP000237073">
    <property type="component" value="Unassembled WGS sequence"/>
</dbReference>